<evidence type="ECO:0000256" key="5">
    <source>
        <dbReference type="PROSITE-ProRule" id="PRU01077"/>
    </source>
</evidence>
<dbReference type="Pfam" id="PF00620">
    <property type="entry name" value="RhoGAP"/>
    <property type="match status" value="1"/>
</dbReference>
<protein>
    <submittedName>
        <fullName evidence="13">Uncharacterized protein</fullName>
    </submittedName>
</protein>
<keyword evidence="2 4" id="KW-0863">Zinc-finger</keyword>
<evidence type="ECO:0000259" key="12">
    <source>
        <dbReference type="PROSITE" id="PS51741"/>
    </source>
</evidence>
<dbReference type="Gene3D" id="2.170.270.10">
    <property type="entry name" value="SET domain"/>
    <property type="match status" value="1"/>
</dbReference>
<evidence type="ECO:0000313" key="13">
    <source>
        <dbReference type="EMBL" id="THW86652.1"/>
    </source>
</evidence>
<dbReference type="Gene3D" id="1.20.1270.60">
    <property type="entry name" value="Arfaptin homology (AH) domain/BAR domain"/>
    <property type="match status" value="2"/>
</dbReference>
<keyword evidence="5 6" id="KW-0175">Coiled coil</keyword>
<feature type="domain" description="Rho-GAP" evidence="9">
    <location>
        <begin position="456"/>
        <end position="655"/>
    </location>
</feature>
<evidence type="ECO:0000256" key="2">
    <source>
        <dbReference type="ARBA" id="ARBA00022771"/>
    </source>
</evidence>
<dbReference type="InterPro" id="IPR027267">
    <property type="entry name" value="AH/BAR_dom_sf"/>
</dbReference>
<dbReference type="InterPro" id="IPR036390">
    <property type="entry name" value="WH_DNA-bd_sf"/>
</dbReference>
<dbReference type="FunFam" id="1.10.555.10:FF:000044">
    <property type="entry name" value="Rho-gtpase-activating protein 8"/>
    <property type="match status" value="1"/>
</dbReference>
<dbReference type="PROSITE" id="PS50865">
    <property type="entry name" value="ZF_MYND_2"/>
    <property type="match status" value="1"/>
</dbReference>
<keyword evidence="3" id="KW-0862">Zinc</keyword>
<dbReference type="Gene3D" id="1.10.555.10">
    <property type="entry name" value="Rho GTPase activation protein"/>
    <property type="match status" value="1"/>
</dbReference>
<dbReference type="PROSITE" id="PS51741">
    <property type="entry name" value="F_BAR"/>
    <property type="match status" value="1"/>
</dbReference>
<evidence type="ECO:0000259" key="10">
    <source>
        <dbReference type="PROSITE" id="PS50280"/>
    </source>
</evidence>
<dbReference type="CDD" id="cd20071">
    <property type="entry name" value="SET_SMYD"/>
    <property type="match status" value="1"/>
</dbReference>
<dbReference type="PROSITE" id="PS01360">
    <property type="entry name" value="ZF_MYND_1"/>
    <property type="match status" value="1"/>
</dbReference>
<dbReference type="Gene3D" id="6.10.140.2220">
    <property type="match status" value="1"/>
</dbReference>
<dbReference type="PROSITE" id="PS50186">
    <property type="entry name" value="DEP"/>
    <property type="match status" value="1"/>
</dbReference>
<feature type="compositionally biased region" description="Low complexity" evidence="7">
    <location>
        <begin position="892"/>
        <end position="908"/>
    </location>
</feature>
<dbReference type="GO" id="GO:0035556">
    <property type="term" value="P:intracellular signal transduction"/>
    <property type="evidence" value="ECO:0007669"/>
    <property type="project" value="InterPro"/>
</dbReference>
<dbReference type="InterPro" id="IPR001060">
    <property type="entry name" value="FCH_dom"/>
</dbReference>
<feature type="region of interest" description="Disordered" evidence="7">
    <location>
        <begin position="662"/>
        <end position="908"/>
    </location>
</feature>
<gene>
    <name evidence="13" type="ORF">D6D15_07217</name>
</gene>
<dbReference type="InterPro" id="IPR046341">
    <property type="entry name" value="SET_dom_sf"/>
</dbReference>
<dbReference type="GO" id="GO:0005634">
    <property type="term" value="C:nucleus"/>
    <property type="evidence" value="ECO:0007669"/>
    <property type="project" value="TreeGrafter"/>
</dbReference>
<dbReference type="GO" id="GO:0008270">
    <property type="term" value="F:zinc ion binding"/>
    <property type="evidence" value="ECO:0007669"/>
    <property type="project" value="UniProtKB-KW"/>
</dbReference>
<dbReference type="FunFam" id="1.20.1270.60:FF:000050">
    <property type="entry name" value="RhoGAP and Fes/CIP4 domain protein"/>
    <property type="match status" value="1"/>
</dbReference>
<reference evidence="13 14" key="1">
    <citation type="submission" date="2018-10" db="EMBL/GenBank/DDBJ databases">
        <title>Fifty Aureobasidium pullulans genomes reveal a recombining polyextremotolerant generalist.</title>
        <authorList>
            <person name="Gostincar C."/>
            <person name="Turk M."/>
            <person name="Zajc J."/>
            <person name="Gunde-Cimerman N."/>
        </authorList>
    </citation>
    <scope>NUCLEOTIDE SEQUENCE [LARGE SCALE GENOMIC DNA]</scope>
    <source>
        <strain evidence="13 14">EXF-10507</strain>
    </source>
</reference>
<dbReference type="Gene3D" id="1.10.220.160">
    <property type="match status" value="1"/>
</dbReference>
<dbReference type="PANTHER" id="PTHR12197:SF251">
    <property type="entry name" value="EG:BACR7C10.4 PROTEIN"/>
    <property type="match status" value="1"/>
</dbReference>
<dbReference type="SUPFAM" id="SSF103657">
    <property type="entry name" value="BAR/IMD domain-like"/>
    <property type="match status" value="1"/>
</dbReference>
<proteinExistence type="predicted"/>
<dbReference type="InterPro" id="IPR000591">
    <property type="entry name" value="DEP_dom"/>
</dbReference>
<feature type="domain" description="DEP" evidence="8">
    <location>
        <begin position="220"/>
        <end position="288"/>
    </location>
</feature>
<name>A0A4S9B1V6_AURPU</name>
<evidence type="ECO:0000256" key="3">
    <source>
        <dbReference type="ARBA" id="ARBA00022833"/>
    </source>
</evidence>
<feature type="compositionally biased region" description="Acidic residues" evidence="7">
    <location>
        <begin position="176"/>
        <end position="186"/>
    </location>
</feature>
<sequence length="1885" mass="209971">MTSLGVLFGKLQQGVQENQQVLTIARMRAEAEDLYGQRLGDIDAATMKVEGGFQKDDGASVKKAFEGMRSEMSEAAKNHRKIASNIRELVVSPFARWCDAHAARVQNSQDDLQARIKAHDRQADHVRTYRSQYYNKCRRVEDLDEEEKLAFQDPQSEAAQSPKPASQIPVVKLSEPEEEDEPEPIDIGDVTYTPEQVKKILNHMLETIKLGEAKVPILGTYHNVSTGADITDYIQKHMNGTSVSYAERIGQDMVGHGFLRLVGNVGSTFANSSRMNYQWRPKVFQITGLPERRGMGRSATVSSVSSIPDSPVGAVGELFSGWNPLSNAHPGETPAAKLRREAREADERYKRAVRKLDTLRCNLEEAMVDHLKFMERCELDRLKAIKSVILDFSGAISNVIPSLQSTVDNMMLFQETVQPLGDLRYLLENYRTGPFVPKVTIYENYYNNVDEQTFGIDIEARARADRKRVPLIVTTLLTFLDNHYPELEGDEARRSIWLVDVPLAATHHLRNILNTGKDTVSQDTLDRYEIPIVASVLKLYLLELPDSLVSAHVYEIIKTIYTSTAPNTSESARISVIQSTLGQLRLANIATLDAITTHFTRLIELTSAEEGYISALSTTLAPCILRPKQGNTLSLNEKFNYRLVRDLFAHKDTIFGELKRQSSLTHTNSGASRPRAISTDESRRREHMEERQRAIIAAAETRGRASSPFKSTFGGPLGSMHKRERSTGAAETRFPVTPSAASTPTDARNLNRGSLEVPSSPTRAPVLLQSPPKGNGRTDSLPSSSDSAAAGDFAAPVTRQRSDTTNSVIMTPGAQTEAPDYLAHAQEQQQEEDAGSEAESAAHESNSAIPASRQSVEVEKRNSLNRSMGRVARKGTASSLSRHSLIGKRESVGSVGTSSSGAAAAPSTDFCSDHSPPVCISTKMTSQAALPFTLTPPTPECNVEVRPSPTAGNGLFATKDIPAGSTILLTARPLIGELDLPRLQDSCHNCFMWAYKAAKGCAVHATQGNKEPGCHGCENEGGNPGVKACTGCKKVKYCSKTCQKQAWTRYHKHECKLLKDPNLPPLPSSVRAALQLACLMKSDAVPEEEKVGIRRLQAHSSSTIKQLQALEQYKVTVASVRDLFARITPDNSSASEIQEFVGKILRNSLTLTAPTLDPLGIALDPIACSANHSCEPNASVLFDVPRLMMRSLAPIKKGEEVFISYIDHTEPFYRRRAQLESRYCFKCECSKCRLGSDQREDQWAQPPENLVDKWSTLAKPMDRVEKFSKDPANYVGESQAEWNLSVIQGKAYQDYEKARSYTNSALAISALETVMRTCHQTGMWPITRQPYANSGVDISSHMLDEGRVGLALFQMAKTYFLIDPVLYPQDFHPVRVVHTWGLAKTLVMAYSSPNDPTQAVDPGVEELFERGFDFVVPIWRILKKLSQDVLKSHGSGSNMTFMVHAITQQVRDGIGMDNLRQIEQDPLKMWKEFENFLFGKCQSTSFQLPRATLDNTHEEAATSSSVQTTLRLRLTCHQLLLRTSYYTHSTSTIVYIPLILFCILQTPIPEPLSRQPLRQHSSSQHLRLSIHSHYYCSYPASSSFTPFIMAKRKAKAKAAPIAKSQAKTAGEITPVDNTNDIDIVQQHDEETPKSPPKILLTDLPLELLFMILDYLIPDPSYPYAGYPLLRENQTGIRRALVALQHPLLFTCSSLRLSLLPYFYSTSQFYAMIDMRLKGSKSVADVLTLRRLQERLPCNLSTVRVTFRLHHLTTKGLNWSAFTELGLILYEGYQSEKCKSEKKIEIVSPRWQLQCADSINYYSRPPSNFRLNTDLQALLDGINRQAFAALDSAKDSQAFNTRLEKWLKEDQDTEDPTYRIRNTLRRCMGKSGNGVTIEIRGVYRGL</sequence>
<dbReference type="InterPro" id="IPR002893">
    <property type="entry name" value="Znf_MYND"/>
</dbReference>
<dbReference type="InterPro" id="IPR031160">
    <property type="entry name" value="F_BAR_dom"/>
</dbReference>
<evidence type="ECO:0000256" key="1">
    <source>
        <dbReference type="ARBA" id="ARBA00022723"/>
    </source>
</evidence>
<dbReference type="PANTHER" id="PTHR12197">
    <property type="entry name" value="HISTONE-LYSINE N-METHYLTRANSFERASE SMYD"/>
    <property type="match status" value="1"/>
</dbReference>
<dbReference type="Pfam" id="PF00610">
    <property type="entry name" value="DEP"/>
    <property type="match status" value="1"/>
</dbReference>
<dbReference type="InterPro" id="IPR000198">
    <property type="entry name" value="RhoGAP_dom"/>
</dbReference>
<feature type="region of interest" description="Disordered" evidence="7">
    <location>
        <begin position="147"/>
        <end position="189"/>
    </location>
</feature>
<feature type="compositionally biased region" description="Basic and acidic residues" evidence="7">
    <location>
        <begin position="678"/>
        <end position="693"/>
    </location>
</feature>
<feature type="compositionally biased region" description="Low complexity" evidence="7">
    <location>
        <begin position="837"/>
        <end position="848"/>
    </location>
</feature>
<dbReference type="Pfam" id="PF01753">
    <property type="entry name" value="zf-MYND"/>
    <property type="match status" value="1"/>
</dbReference>
<comment type="caution">
    <text evidence="13">The sequence shown here is derived from an EMBL/GenBank/DDBJ whole genome shotgun (WGS) entry which is preliminary data.</text>
</comment>
<evidence type="ECO:0000256" key="7">
    <source>
        <dbReference type="SAM" id="MobiDB-lite"/>
    </source>
</evidence>
<feature type="domain" description="MYND-type" evidence="11">
    <location>
        <begin position="1014"/>
        <end position="1055"/>
    </location>
</feature>
<evidence type="ECO:0000259" key="9">
    <source>
        <dbReference type="PROSITE" id="PS50238"/>
    </source>
</evidence>
<feature type="coiled-coil region" evidence="6">
    <location>
        <begin position="335"/>
        <end position="369"/>
    </location>
</feature>
<evidence type="ECO:0000313" key="14">
    <source>
        <dbReference type="Proteomes" id="UP000304928"/>
    </source>
</evidence>
<dbReference type="InterPro" id="IPR050869">
    <property type="entry name" value="H3K4_H4K5_MeTrfase"/>
</dbReference>
<dbReference type="SUPFAM" id="SSF82199">
    <property type="entry name" value="SET domain"/>
    <property type="match status" value="1"/>
</dbReference>
<dbReference type="CDD" id="cd04399">
    <property type="entry name" value="RhoGAP_fRGD2"/>
    <property type="match status" value="1"/>
</dbReference>
<dbReference type="InterPro" id="IPR001214">
    <property type="entry name" value="SET_dom"/>
</dbReference>
<dbReference type="SUPFAM" id="SSF48350">
    <property type="entry name" value="GTPase activation domain, GAP"/>
    <property type="match status" value="1"/>
</dbReference>
<evidence type="ECO:0000259" key="8">
    <source>
        <dbReference type="PROSITE" id="PS50186"/>
    </source>
</evidence>
<dbReference type="EMBL" id="QZAR01000144">
    <property type="protein sequence ID" value="THW86652.1"/>
    <property type="molecule type" value="Genomic_DNA"/>
</dbReference>
<dbReference type="PROSITE" id="PS50238">
    <property type="entry name" value="RHOGAP"/>
    <property type="match status" value="1"/>
</dbReference>
<feature type="domain" description="F-BAR" evidence="12">
    <location>
        <begin position="1"/>
        <end position="422"/>
    </location>
</feature>
<dbReference type="Pfam" id="PF00611">
    <property type="entry name" value="FCH"/>
    <property type="match status" value="1"/>
</dbReference>
<dbReference type="Pfam" id="PF00856">
    <property type="entry name" value="SET"/>
    <property type="match status" value="1"/>
</dbReference>
<dbReference type="PROSITE" id="PS50280">
    <property type="entry name" value="SET"/>
    <property type="match status" value="1"/>
</dbReference>
<feature type="compositionally biased region" description="Polar residues" evidence="7">
    <location>
        <begin position="662"/>
        <end position="671"/>
    </location>
</feature>
<evidence type="ECO:0000259" key="11">
    <source>
        <dbReference type="PROSITE" id="PS50865"/>
    </source>
</evidence>
<dbReference type="SUPFAM" id="SSF46785">
    <property type="entry name" value="Winged helix' DNA-binding domain"/>
    <property type="match status" value="1"/>
</dbReference>
<feature type="compositionally biased region" description="Polar residues" evidence="7">
    <location>
        <begin position="739"/>
        <end position="762"/>
    </location>
</feature>
<feature type="compositionally biased region" description="Low complexity" evidence="7">
    <location>
        <begin position="779"/>
        <end position="795"/>
    </location>
</feature>
<dbReference type="InterPro" id="IPR008936">
    <property type="entry name" value="Rho_GTPase_activation_prot"/>
</dbReference>
<dbReference type="Proteomes" id="UP000304928">
    <property type="component" value="Unassembled WGS sequence"/>
</dbReference>
<accession>A0A4S9B1V6</accession>
<evidence type="ECO:0000256" key="6">
    <source>
        <dbReference type="SAM" id="Coils"/>
    </source>
</evidence>
<evidence type="ECO:0000256" key="4">
    <source>
        <dbReference type="PROSITE-ProRule" id="PRU00134"/>
    </source>
</evidence>
<feature type="domain" description="SET" evidence="10">
    <location>
        <begin position="941"/>
        <end position="1206"/>
    </location>
</feature>
<organism evidence="13 14">
    <name type="scientific">Aureobasidium pullulans</name>
    <name type="common">Black yeast</name>
    <name type="synonym">Pullularia pullulans</name>
    <dbReference type="NCBI Taxonomy" id="5580"/>
    <lineage>
        <taxon>Eukaryota</taxon>
        <taxon>Fungi</taxon>
        <taxon>Dikarya</taxon>
        <taxon>Ascomycota</taxon>
        <taxon>Pezizomycotina</taxon>
        <taxon>Dothideomycetes</taxon>
        <taxon>Dothideomycetidae</taxon>
        <taxon>Dothideales</taxon>
        <taxon>Saccotheciaceae</taxon>
        <taxon>Aureobasidium</taxon>
    </lineage>
</organism>
<dbReference type="SMART" id="SM00324">
    <property type="entry name" value="RhoGAP"/>
    <property type="match status" value="1"/>
</dbReference>
<keyword evidence="1" id="KW-0479">Metal-binding</keyword>
<dbReference type="SMART" id="SM00317">
    <property type="entry name" value="SET"/>
    <property type="match status" value="1"/>
</dbReference>